<dbReference type="InterPro" id="IPR012349">
    <property type="entry name" value="Split_barrel_FMN-bd"/>
</dbReference>
<keyword evidence="3 5" id="KW-0288">FMN</keyword>
<keyword evidence="4" id="KW-0560">Oxidoreductase</keyword>
<dbReference type="AlphaFoldDB" id="A0A542DLA6"/>
<feature type="domain" description="Pyridoxamine 5'-phosphate oxidase N-terminal" evidence="7">
    <location>
        <begin position="44"/>
        <end position="155"/>
    </location>
</feature>
<dbReference type="InterPro" id="IPR019576">
    <property type="entry name" value="Pyridoxamine_oxidase_dimer_C"/>
</dbReference>
<feature type="binding site" evidence="5">
    <location>
        <begin position="61"/>
        <end position="66"/>
    </location>
    <ligand>
        <name>FMN</name>
        <dbReference type="ChEBI" id="CHEBI:58210"/>
    </ligand>
</feature>
<dbReference type="Gene3D" id="2.30.110.10">
    <property type="entry name" value="Electron Transport, Fmn-binding Protein, Chain A"/>
    <property type="match status" value="1"/>
</dbReference>
<feature type="binding site" evidence="5">
    <location>
        <position position="185"/>
    </location>
    <ligand>
        <name>FMN</name>
        <dbReference type="ChEBI" id="CHEBI:58210"/>
    </ligand>
</feature>
<keyword evidence="2" id="KW-0285">Flavoprotein</keyword>
<dbReference type="InterPro" id="IPR011576">
    <property type="entry name" value="Pyridox_Oxase_N"/>
</dbReference>
<dbReference type="PANTHER" id="PTHR10851:SF0">
    <property type="entry name" value="PYRIDOXINE-5'-PHOSPHATE OXIDASE"/>
    <property type="match status" value="1"/>
</dbReference>
<dbReference type="EMBL" id="VFML01000001">
    <property type="protein sequence ID" value="TQJ03892.1"/>
    <property type="molecule type" value="Genomic_DNA"/>
</dbReference>
<sequence>MSPLRGWPSFPDELPDFDPAGAPERPDALFLAWLADAGEHALAPHATILSTVDFDGVPDARVVILKEVDAAGWQVATSALSPKGRQLAANPRVALTSFWPQRARQVRIRGTATPATDEISAADFRERSPASRVESLTGNQSEVLTDAAELARAVRAAEHRVAAEPDAVPAGWTRYLITADTVEFWQGRHDRQHIRLRYTRQGTGWHTERLWP</sequence>
<evidence type="ECO:0000256" key="1">
    <source>
        <dbReference type="ARBA" id="ARBA00007301"/>
    </source>
</evidence>
<feature type="domain" description="Pyridoxine 5'-phosphate oxidase dimerisation C-terminal" evidence="8">
    <location>
        <begin position="172"/>
        <end position="212"/>
    </location>
</feature>
<dbReference type="Pfam" id="PF01243">
    <property type="entry name" value="PNPOx_N"/>
    <property type="match status" value="1"/>
</dbReference>
<dbReference type="InterPro" id="IPR000659">
    <property type="entry name" value="Pyridox_Oxase"/>
</dbReference>
<feature type="binding site" evidence="5">
    <location>
        <position position="105"/>
    </location>
    <ligand>
        <name>FMN</name>
        <dbReference type="ChEBI" id="CHEBI:58210"/>
    </ligand>
</feature>
<comment type="caution">
    <text evidence="9">The sequence shown here is derived from an EMBL/GenBank/DDBJ whole genome shotgun (WGS) entry which is preliminary data.</text>
</comment>
<accession>A0A542DLA6</accession>
<dbReference type="SUPFAM" id="SSF50475">
    <property type="entry name" value="FMN-binding split barrel"/>
    <property type="match status" value="1"/>
</dbReference>
<protein>
    <submittedName>
        <fullName evidence="9">Pyridoxamine 5'-phosphate oxidase</fullName>
    </submittedName>
</protein>
<feature type="binding site" evidence="5">
    <location>
        <position position="195"/>
    </location>
    <ligand>
        <name>FMN</name>
        <dbReference type="ChEBI" id="CHEBI:58210"/>
    </ligand>
</feature>
<feature type="binding site" evidence="5">
    <location>
        <position position="83"/>
    </location>
    <ligand>
        <name>FMN</name>
        <dbReference type="ChEBI" id="CHEBI:58210"/>
    </ligand>
</feature>
<feature type="binding site" evidence="5">
    <location>
        <begin position="140"/>
        <end position="141"/>
    </location>
    <ligand>
        <name>FMN</name>
        <dbReference type="ChEBI" id="CHEBI:58210"/>
    </ligand>
</feature>
<evidence type="ECO:0000259" key="7">
    <source>
        <dbReference type="Pfam" id="PF01243"/>
    </source>
</evidence>
<dbReference type="NCBIfam" id="NF004231">
    <property type="entry name" value="PRK05679.1"/>
    <property type="match status" value="1"/>
</dbReference>
<dbReference type="PIRSF" id="PIRSF000190">
    <property type="entry name" value="Pyd_amn-ph_oxd"/>
    <property type="match status" value="1"/>
</dbReference>
<dbReference type="GO" id="GO:0004733">
    <property type="term" value="F:pyridoxamine phosphate oxidase activity"/>
    <property type="evidence" value="ECO:0007669"/>
    <property type="project" value="InterPro"/>
</dbReference>
<evidence type="ECO:0000313" key="10">
    <source>
        <dbReference type="Proteomes" id="UP000320876"/>
    </source>
</evidence>
<feature type="region of interest" description="Disordered" evidence="6">
    <location>
        <begin position="1"/>
        <end position="21"/>
    </location>
</feature>
<evidence type="ECO:0000256" key="4">
    <source>
        <dbReference type="ARBA" id="ARBA00023002"/>
    </source>
</evidence>
<evidence type="ECO:0000313" key="9">
    <source>
        <dbReference type="EMBL" id="TQJ03892.1"/>
    </source>
</evidence>
<evidence type="ECO:0000256" key="5">
    <source>
        <dbReference type="PIRSR" id="PIRSR000190-2"/>
    </source>
</evidence>
<dbReference type="GO" id="GO:0010181">
    <property type="term" value="F:FMN binding"/>
    <property type="evidence" value="ECO:0007669"/>
    <property type="project" value="InterPro"/>
</dbReference>
<evidence type="ECO:0000256" key="6">
    <source>
        <dbReference type="SAM" id="MobiDB-lite"/>
    </source>
</evidence>
<evidence type="ECO:0000256" key="2">
    <source>
        <dbReference type="ARBA" id="ARBA00022630"/>
    </source>
</evidence>
<name>A0A542DLA6_AMYCI</name>
<dbReference type="GO" id="GO:0008615">
    <property type="term" value="P:pyridoxine biosynthetic process"/>
    <property type="evidence" value="ECO:0007669"/>
    <property type="project" value="InterPro"/>
</dbReference>
<dbReference type="OrthoDB" id="9780392at2"/>
<dbReference type="Proteomes" id="UP000320876">
    <property type="component" value="Unassembled WGS sequence"/>
</dbReference>
<comment type="cofactor">
    <cofactor evidence="5">
        <name>FMN</name>
        <dbReference type="ChEBI" id="CHEBI:58210"/>
    </cofactor>
    <text evidence="5">Binds 1 FMN per subunit.</text>
</comment>
<gene>
    <name evidence="9" type="ORF">FB471_3666</name>
</gene>
<proteinExistence type="inferred from homology"/>
<dbReference type="PANTHER" id="PTHR10851">
    <property type="entry name" value="PYRIDOXINE-5-PHOSPHATE OXIDASE"/>
    <property type="match status" value="1"/>
</dbReference>
<dbReference type="Pfam" id="PF10590">
    <property type="entry name" value="PNP_phzG_C"/>
    <property type="match status" value="1"/>
</dbReference>
<evidence type="ECO:0000259" key="8">
    <source>
        <dbReference type="Pfam" id="PF10590"/>
    </source>
</evidence>
<keyword evidence="10" id="KW-1185">Reference proteome</keyword>
<reference evidence="9 10" key="1">
    <citation type="submission" date="2019-06" db="EMBL/GenBank/DDBJ databases">
        <title>Sequencing the genomes of 1000 actinobacteria strains.</title>
        <authorList>
            <person name="Klenk H.-P."/>
        </authorList>
    </citation>
    <scope>NUCLEOTIDE SEQUENCE [LARGE SCALE GENOMIC DNA]</scope>
    <source>
        <strain evidence="9 10">DSM 45679</strain>
    </source>
</reference>
<dbReference type="RefSeq" id="WP_141999651.1">
    <property type="nucleotide sequence ID" value="NZ_VFML01000001.1"/>
</dbReference>
<organism evidence="9 10">
    <name type="scientific">Amycolatopsis cihanbeyliensis</name>
    <dbReference type="NCBI Taxonomy" id="1128664"/>
    <lineage>
        <taxon>Bacteria</taxon>
        <taxon>Bacillati</taxon>
        <taxon>Actinomycetota</taxon>
        <taxon>Actinomycetes</taxon>
        <taxon>Pseudonocardiales</taxon>
        <taxon>Pseudonocardiaceae</taxon>
        <taxon>Amycolatopsis</taxon>
    </lineage>
</organism>
<evidence type="ECO:0000256" key="3">
    <source>
        <dbReference type="ARBA" id="ARBA00022643"/>
    </source>
</evidence>
<comment type="similarity">
    <text evidence="1">Belongs to the pyridoxamine 5'-phosphate oxidase family.</text>
</comment>